<comment type="caution">
    <text evidence="4">The sequence shown here is derived from an EMBL/GenBank/DDBJ whole genome shotgun (WGS) entry which is preliminary data.</text>
</comment>
<accession>A0ABR9P8J6</accession>
<dbReference type="InterPro" id="IPR011089">
    <property type="entry name" value="GmrSD_C"/>
</dbReference>
<protein>
    <submittedName>
        <fullName evidence="4">HNH endonuclease</fullName>
    </submittedName>
</protein>
<feature type="signal peptide" evidence="2">
    <location>
        <begin position="1"/>
        <end position="43"/>
    </location>
</feature>
<feature type="chain" id="PRO_5046469690" evidence="2">
    <location>
        <begin position="44"/>
        <end position="230"/>
    </location>
</feature>
<dbReference type="Proteomes" id="UP000806528">
    <property type="component" value="Unassembled WGS sequence"/>
</dbReference>
<evidence type="ECO:0000259" key="3">
    <source>
        <dbReference type="Pfam" id="PF07510"/>
    </source>
</evidence>
<dbReference type="PANTHER" id="PTHR24094">
    <property type="entry name" value="SECRETED PROTEIN"/>
    <property type="match status" value="1"/>
</dbReference>
<evidence type="ECO:0000256" key="1">
    <source>
        <dbReference type="SAM" id="MobiDB-lite"/>
    </source>
</evidence>
<evidence type="ECO:0000313" key="4">
    <source>
        <dbReference type="EMBL" id="MBE3000168.1"/>
    </source>
</evidence>
<dbReference type="Pfam" id="PF07510">
    <property type="entry name" value="GmrSD_C"/>
    <property type="match status" value="1"/>
</dbReference>
<evidence type="ECO:0000256" key="2">
    <source>
        <dbReference type="SAM" id="SignalP"/>
    </source>
</evidence>
<dbReference type="PANTHER" id="PTHR24094:SF15">
    <property type="entry name" value="AMP-DEPENDENT SYNTHETASE_LIGASE DOMAIN-CONTAINING PROTEIN-RELATED"/>
    <property type="match status" value="1"/>
</dbReference>
<feature type="domain" description="GmrSD restriction endonucleases C-terminal" evidence="3">
    <location>
        <begin position="127"/>
        <end position="222"/>
    </location>
</feature>
<keyword evidence="2" id="KW-0732">Signal</keyword>
<sequence length="230" mass="25211">MKQTPRTPHPSRPSRTPRAVAALATAGAAALVATLGWTSPAAADHTLPPNIPSDSVAQEQLDGLDVQPKGPQDGYDRSLFPHWNVVESPCTARQVVLERDGHDVVTDDSCQPTEGSWWSAFDDEWVYDEPSDISVDHLVPLSEAWKTGAADWTTDERADFANDVESSQLWLATQASNGEKGDQDPSEWMPSNTDVHCDYAKSWIDVKDRYDLTITDDEQSSLQGTLDSSC</sequence>
<keyword evidence="5" id="KW-1185">Reference proteome</keyword>
<gene>
    <name evidence="4" type="ORF">IDM40_15875</name>
</gene>
<feature type="region of interest" description="Disordered" evidence="1">
    <location>
        <begin position="1"/>
        <end position="20"/>
    </location>
</feature>
<proteinExistence type="predicted"/>
<name>A0ABR9P8J6_9ACTN</name>
<evidence type="ECO:0000313" key="5">
    <source>
        <dbReference type="Proteomes" id="UP000806528"/>
    </source>
</evidence>
<keyword evidence="4" id="KW-0255">Endonuclease</keyword>
<keyword evidence="4" id="KW-0378">Hydrolase</keyword>
<organism evidence="4 5">
    <name type="scientific">Nocardiopsis coralli</name>
    <dbReference type="NCBI Taxonomy" id="2772213"/>
    <lineage>
        <taxon>Bacteria</taxon>
        <taxon>Bacillati</taxon>
        <taxon>Actinomycetota</taxon>
        <taxon>Actinomycetes</taxon>
        <taxon>Streptosporangiales</taxon>
        <taxon>Nocardiopsidaceae</taxon>
        <taxon>Nocardiopsis</taxon>
    </lineage>
</organism>
<reference evidence="4 5" key="1">
    <citation type="submission" date="2020-09" db="EMBL/GenBank/DDBJ databases">
        <title>Diversity and distribution of actinomycetes associated with coral in the coast of Hainan.</title>
        <authorList>
            <person name="Li F."/>
        </authorList>
    </citation>
    <scope>NUCLEOTIDE SEQUENCE [LARGE SCALE GENOMIC DNA]</scope>
    <source>
        <strain evidence="4 5">HNM0947</strain>
    </source>
</reference>
<dbReference type="RefSeq" id="WP_193122783.1">
    <property type="nucleotide sequence ID" value="NZ_JADBGI010000013.1"/>
</dbReference>
<dbReference type="GO" id="GO:0004519">
    <property type="term" value="F:endonuclease activity"/>
    <property type="evidence" value="ECO:0007669"/>
    <property type="project" value="UniProtKB-KW"/>
</dbReference>
<dbReference type="EMBL" id="JADBGI010000013">
    <property type="protein sequence ID" value="MBE3000168.1"/>
    <property type="molecule type" value="Genomic_DNA"/>
</dbReference>
<keyword evidence="4" id="KW-0540">Nuclease</keyword>